<dbReference type="SUPFAM" id="SSF52540">
    <property type="entry name" value="P-loop containing nucleoside triphosphate hydrolases"/>
    <property type="match status" value="1"/>
</dbReference>
<keyword evidence="4 9" id="KW-0812">Transmembrane</keyword>
<reference evidence="10" key="1">
    <citation type="submission" date="2023-03" db="EMBL/GenBank/DDBJ databases">
        <authorList>
            <person name="Shen W."/>
            <person name="Cai J."/>
        </authorList>
    </citation>
    <scope>NUCLEOTIDE SEQUENCE</scope>
    <source>
        <strain evidence="10">K69-2</strain>
    </source>
</reference>
<comment type="subcellular location">
    <subcellularLocation>
        <location evidence="1">Cell membrane</location>
        <topology evidence="1">Multi-pass membrane protein</topology>
    </subcellularLocation>
</comment>
<evidence type="ECO:0000313" key="11">
    <source>
        <dbReference type="Proteomes" id="UP001183682"/>
    </source>
</evidence>
<evidence type="ECO:0000256" key="2">
    <source>
        <dbReference type="ARBA" id="ARBA00008806"/>
    </source>
</evidence>
<dbReference type="Gene3D" id="3.40.50.300">
    <property type="entry name" value="P-loop containing nucleotide triphosphate hydrolases"/>
    <property type="match status" value="1"/>
</dbReference>
<dbReference type="InterPro" id="IPR027417">
    <property type="entry name" value="P-loop_NTPase"/>
</dbReference>
<dbReference type="PANTHER" id="PTHR37937:SF1">
    <property type="entry name" value="CONJUGATIVE TRANSFER: DNA TRANSPORT"/>
    <property type="match status" value="1"/>
</dbReference>
<keyword evidence="6 9" id="KW-0472">Membrane</keyword>
<gene>
    <name evidence="10" type="ORF">P7E30_15220</name>
</gene>
<sequence>MAKNKQKEISKDHKKNYEKEKKNNLRFLANRKFLTYFSVIAFLLLLTLGNWLFHQCVAFLSQPLFDFTVERPHVSYGQTIFYYPVLSYPLFYFLFFLGIVALIGFFDFKLYTSFRPLEDDLTQGTMHFTPQEELEKQYEKVVVHVNAADEDFYDGKPGYPVGRKPQTPEEKEQGIFYYYVDTSDSNSATLAGTRQGKGIYFIDPFIDILTRARLIADRASFIMTATKGDEPRKWYKTLKRRGYNVRICNTVNQYFSDPIPTLAVFNNYYRHYKRMKKKADQAKQEEDKASRIKYNVLAEQQLANAEKAINQAAFLYFKEVNDGKDGGFWTKACRNLFISTGLALADQEFEQNEKMKVNPYTIYTVVNDMMSKHIKEGSHDFLNQYAKDKKDLQRLLAEYEDKSYLDVFFSEMPRSHPAKRYFDAIKASAPAQVTLGNIVTHFDGDLQQFLMSANAKMTAYDDGFDLESIGFDRERPTAVFVVLSDADSSNNAVGVNYIDQIYQVLLNRCNLEDDSACYRAVHFIYEEGGNLGVAISDLARKWTSGASRKLFQHLVLQDTEQLTSLYDEQTKEIILGNTANLVYIRTGSKTTNEYISGRLGTRSNYSKTRHKDPTSINSTETESSERIDLLASFELERTRAGESVVLRINKHTDLKGNPIYQYPILNSQENDSNMIPFYEFRKLDKVSWEEIPVNNQFVEMELEDLDWSLMPQREKVTQPAVIQKEVPPIETYKKPIPKKEGTQLSLLSLEELIQLEQNSGKEERRKKEEKAKVLEQLYSVEERKRLVQEFYSNEQVEEIQRIMARFFVGQKEVLQELKQILEKGQVQSLCTFLLSTSEERMINRYIQQFREWKETAYE</sequence>
<dbReference type="RefSeq" id="WP_311810069.1">
    <property type="nucleotide sequence ID" value="NZ_JARPZN010000015.1"/>
</dbReference>
<dbReference type="InterPro" id="IPR051539">
    <property type="entry name" value="T4SS-coupling_protein"/>
</dbReference>
<evidence type="ECO:0000256" key="4">
    <source>
        <dbReference type="ARBA" id="ARBA00022692"/>
    </source>
</evidence>
<dbReference type="GO" id="GO:0005886">
    <property type="term" value="C:plasma membrane"/>
    <property type="evidence" value="ECO:0007669"/>
    <property type="project" value="UniProtKB-SubCell"/>
</dbReference>
<proteinExistence type="inferred from homology"/>
<evidence type="ECO:0000256" key="9">
    <source>
        <dbReference type="SAM" id="Phobius"/>
    </source>
</evidence>
<dbReference type="CDD" id="cd01127">
    <property type="entry name" value="TrwB_TraG_TraD_VirD4"/>
    <property type="match status" value="1"/>
</dbReference>
<feature type="transmembrane region" description="Helical" evidence="9">
    <location>
        <begin position="80"/>
        <end position="106"/>
    </location>
</feature>
<feature type="transmembrane region" description="Helical" evidence="9">
    <location>
        <begin position="33"/>
        <end position="60"/>
    </location>
</feature>
<evidence type="ECO:0000256" key="5">
    <source>
        <dbReference type="ARBA" id="ARBA00022989"/>
    </source>
</evidence>
<keyword evidence="5 9" id="KW-1133">Transmembrane helix</keyword>
<dbReference type="Proteomes" id="UP001183682">
    <property type="component" value="Unassembled WGS sequence"/>
</dbReference>
<dbReference type="AlphaFoldDB" id="A0AAE4HR68"/>
<comment type="similarity">
    <text evidence="2">Belongs to the VirD4/TraG family.</text>
</comment>
<keyword evidence="3" id="KW-1003">Cell membrane</keyword>
<protein>
    <submittedName>
        <fullName evidence="10">Type IV secretory system conjugative DNA transfer family protein</fullName>
    </submittedName>
</protein>
<feature type="region of interest" description="Disordered" evidence="8">
    <location>
        <begin position="602"/>
        <end position="622"/>
    </location>
</feature>
<organism evidence="10 11">
    <name type="scientific">Enterococcus gallinarum</name>
    <dbReference type="NCBI Taxonomy" id="1353"/>
    <lineage>
        <taxon>Bacteria</taxon>
        <taxon>Bacillati</taxon>
        <taxon>Bacillota</taxon>
        <taxon>Bacilli</taxon>
        <taxon>Lactobacillales</taxon>
        <taxon>Enterococcaceae</taxon>
        <taxon>Enterococcus</taxon>
    </lineage>
</organism>
<feature type="coiled-coil region" evidence="7">
    <location>
        <begin position="752"/>
        <end position="784"/>
    </location>
</feature>
<dbReference type="Pfam" id="PF02534">
    <property type="entry name" value="T4SS-DNA_transf"/>
    <property type="match status" value="1"/>
</dbReference>
<evidence type="ECO:0000313" key="10">
    <source>
        <dbReference type="EMBL" id="MDT2691527.1"/>
    </source>
</evidence>
<evidence type="ECO:0000256" key="6">
    <source>
        <dbReference type="ARBA" id="ARBA00023136"/>
    </source>
</evidence>
<evidence type="ECO:0000256" key="8">
    <source>
        <dbReference type="SAM" id="MobiDB-lite"/>
    </source>
</evidence>
<name>A0AAE4HR68_ENTGA</name>
<comment type="caution">
    <text evidence="10">The sequence shown here is derived from an EMBL/GenBank/DDBJ whole genome shotgun (WGS) entry which is preliminary data.</text>
</comment>
<evidence type="ECO:0000256" key="1">
    <source>
        <dbReference type="ARBA" id="ARBA00004651"/>
    </source>
</evidence>
<feature type="coiled-coil region" evidence="7">
    <location>
        <begin position="265"/>
        <end position="292"/>
    </location>
</feature>
<dbReference type="PANTHER" id="PTHR37937">
    <property type="entry name" value="CONJUGATIVE TRANSFER: DNA TRANSPORT"/>
    <property type="match status" value="1"/>
</dbReference>
<dbReference type="InterPro" id="IPR003688">
    <property type="entry name" value="TraG/VirD4"/>
</dbReference>
<evidence type="ECO:0000256" key="7">
    <source>
        <dbReference type="SAM" id="Coils"/>
    </source>
</evidence>
<evidence type="ECO:0000256" key="3">
    <source>
        <dbReference type="ARBA" id="ARBA00022475"/>
    </source>
</evidence>
<keyword evidence="7" id="KW-0175">Coiled coil</keyword>
<dbReference type="EMBL" id="JARPZN010000015">
    <property type="protein sequence ID" value="MDT2691527.1"/>
    <property type="molecule type" value="Genomic_DNA"/>
</dbReference>
<accession>A0AAE4HR68</accession>